<dbReference type="GO" id="GO:0003697">
    <property type="term" value="F:single-stranded DNA binding"/>
    <property type="evidence" value="ECO:0007669"/>
    <property type="project" value="InterPro"/>
</dbReference>
<reference evidence="11" key="1">
    <citation type="submission" date="2020-10" db="EMBL/GenBank/DDBJ databases">
        <authorList>
            <person name="Palmer J.M."/>
        </authorList>
    </citation>
    <scope>NUCLEOTIDE SEQUENCE</scope>
    <source>
        <strain evidence="11">UCD 2041</strain>
    </source>
</reference>
<feature type="compositionally biased region" description="Basic and acidic residues" evidence="8">
    <location>
        <begin position="399"/>
        <end position="416"/>
    </location>
</feature>
<evidence type="ECO:0008006" key="13">
    <source>
        <dbReference type="Google" id="ProtNLM"/>
    </source>
</evidence>
<dbReference type="AlphaFoldDB" id="A0A871RBX4"/>
<dbReference type="GO" id="GO:0043596">
    <property type="term" value="C:nuclear replication fork"/>
    <property type="evidence" value="ECO:0007669"/>
    <property type="project" value="TreeGrafter"/>
</dbReference>
<dbReference type="PANTHER" id="PTHR13454:SF11">
    <property type="entry name" value="PROTEIN MCM10 HOMOLOG"/>
    <property type="match status" value="1"/>
</dbReference>
<dbReference type="PANTHER" id="PTHR13454">
    <property type="entry name" value="PROTEIN MCM10 HOMOLOG"/>
    <property type="match status" value="1"/>
</dbReference>
<evidence type="ECO:0000256" key="3">
    <source>
        <dbReference type="ARBA" id="ARBA00022705"/>
    </source>
</evidence>
<dbReference type="EMBL" id="CP063137">
    <property type="protein sequence ID" value="QOU22144.1"/>
    <property type="molecule type" value="Genomic_DNA"/>
</dbReference>
<keyword evidence="4" id="KW-0479">Metal-binding</keyword>
<evidence type="ECO:0000256" key="6">
    <source>
        <dbReference type="ARBA" id="ARBA00022833"/>
    </source>
</evidence>
<comment type="similarity">
    <text evidence="2">Belongs to the MCM10 family.</text>
</comment>
<keyword evidence="7" id="KW-0539">Nucleus</keyword>
<dbReference type="Pfam" id="PF22379">
    <property type="entry name" value="OB_MCM10"/>
    <property type="match status" value="1"/>
</dbReference>
<evidence type="ECO:0000256" key="8">
    <source>
        <dbReference type="SAM" id="MobiDB-lite"/>
    </source>
</evidence>
<dbReference type="InterPro" id="IPR040184">
    <property type="entry name" value="Mcm10"/>
</dbReference>
<dbReference type="Proteomes" id="UP000663131">
    <property type="component" value="Chromosome 9"/>
</dbReference>
<evidence type="ECO:0000256" key="2">
    <source>
        <dbReference type="ARBA" id="ARBA00009679"/>
    </source>
</evidence>
<dbReference type="GO" id="GO:0003688">
    <property type="term" value="F:DNA replication origin binding"/>
    <property type="evidence" value="ECO:0007669"/>
    <property type="project" value="TreeGrafter"/>
</dbReference>
<feature type="region of interest" description="Disordered" evidence="8">
    <location>
        <begin position="397"/>
        <end position="417"/>
    </location>
</feature>
<dbReference type="InterPro" id="IPR012340">
    <property type="entry name" value="NA-bd_OB-fold"/>
</dbReference>
<organism evidence="11 12">
    <name type="scientific">Dekkera bruxellensis</name>
    <name type="common">Brettanomyces custersii</name>
    <dbReference type="NCBI Taxonomy" id="5007"/>
    <lineage>
        <taxon>Eukaryota</taxon>
        <taxon>Fungi</taxon>
        <taxon>Dikarya</taxon>
        <taxon>Ascomycota</taxon>
        <taxon>Saccharomycotina</taxon>
        <taxon>Pichiomycetes</taxon>
        <taxon>Pichiales</taxon>
        <taxon>Pichiaceae</taxon>
        <taxon>Brettanomyces</taxon>
    </lineage>
</organism>
<proteinExistence type="inferred from homology"/>
<sequence length="587" mass="67964">MKNEIDRLSDLEDEVLAQLGTIRALKEKKQQEQTNLVNSDEEEDPRQINDNDQQTKYFAKRTSKISKNEKSLRRRLDDEKGRKGSTFLSLAMSLRKKKSEIDDELFDQKKVEQDLLSKRFYSFELGSDFHPLQQNVNEKDSYSGKILSIRYISNQLLKNCLKDCKIMRIENAFADIVSPDYNPPLCSNFVIFGIIANKTNEVTKSVGRKAKYMKVTLTNFRQQLTLSLFDKALKRYWKLRVGDVIGILNPQIWPYKAKGFGNGFTIFLKDNAQSIIEVGHSKDFGFCKAVKKDGSKCKVPIDISKSVYCEYHAELHFKRAASQRVELGSNVQMFSPRNSHGEKQVMLMNSDSKKVGKWDNRDQVLIDYSAPKKKEKNPGFSTPEAFKAFFNEHYTNKSSETKAERDKAQRDSFRREKNLRRKLAKVSGGENLRNLRIESKGERKKRIQVTRAAFSPSTMNQIGFDPTRRIYEFGKASSDNISGGRTKRILETLKKENSSTRKHLKPSKEYLEARKRKWSANMKELYIPKRKTKKKESTKFVNLIAETDSDSDSENDDFIFELQKLDNDAGRKFLAQKKKRSEIRNSL</sequence>
<evidence type="ECO:0000259" key="10">
    <source>
        <dbReference type="Pfam" id="PF22379"/>
    </source>
</evidence>
<dbReference type="InterPro" id="IPR055065">
    <property type="entry name" value="OB_MCM10"/>
</dbReference>
<feature type="region of interest" description="Disordered" evidence="8">
    <location>
        <begin position="28"/>
        <end position="54"/>
    </location>
</feature>
<accession>A0A871RBX4</accession>
<evidence type="ECO:0000256" key="7">
    <source>
        <dbReference type="ARBA" id="ARBA00023242"/>
    </source>
</evidence>
<dbReference type="RefSeq" id="XP_041138637.1">
    <property type="nucleotide sequence ID" value="XM_041280846.1"/>
</dbReference>
<evidence type="ECO:0000313" key="12">
    <source>
        <dbReference type="Proteomes" id="UP000663131"/>
    </source>
</evidence>
<feature type="domain" description="MCM10 OB-fold" evidence="10">
    <location>
        <begin position="142"/>
        <end position="267"/>
    </location>
</feature>
<evidence type="ECO:0000256" key="5">
    <source>
        <dbReference type="ARBA" id="ARBA00022771"/>
    </source>
</evidence>
<keyword evidence="3" id="KW-0235">DNA replication</keyword>
<reference evidence="11" key="2">
    <citation type="journal article" name="BMC Genomics">
        <title>New genome assemblies reveal patterns of domestication and adaptation across Brettanomyces (Dekkera) species.</title>
        <authorList>
            <person name="Roach M.J."/>
            <person name="Borneman A.R."/>
        </authorList>
    </citation>
    <scope>NUCLEOTIDE SEQUENCE</scope>
    <source>
        <strain evidence="11">UCD 2041</strain>
    </source>
</reference>
<evidence type="ECO:0000259" key="9">
    <source>
        <dbReference type="Pfam" id="PF09329"/>
    </source>
</evidence>
<dbReference type="GeneID" id="64574240"/>
<dbReference type="KEGG" id="bbrx:BRETT_002316"/>
<keyword evidence="6" id="KW-0862">Zinc</keyword>
<gene>
    <name evidence="11" type="ORF">BRETT_002316</name>
</gene>
<feature type="domain" description="Zinc finger Mcm10/DnaG-type" evidence="9">
    <location>
        <begin position="279"/>
        <end position="324"/>
    </location>
</feature>
<evidence type="ECO:0000256" key="4">
    <source>
        <dbReference type="ARBA" id="ARBA00022723"/>
    </source>
</evidence>
<dbReference type="OrthoDB" id="273123at2759"/>
<dbReference type="GO" id="GO:0006270">
    <property type="term" value="P:DNA replication initiation"/>
    <property type="evidence" value="ECO:0007669"/>
    <property type="project" value="InterPro"/>
</dbReference>
<comment type="subcellular location">
    <subcellularLocation>
        <location evidence="1">Nucleus</location>
    </subcellularLocation>
</comment>
<evidence type="ECO:0000313" key="11">
    <source>
        <dbReference type="EMBL" id="QOU22144.1"/>
    </source>
</evidence>
<evidence type="ECO:0000256" key="1">
    <source>
        <dbReference type="ARBA" id="ARBA00004123"/>
    </source>
</evidence>
<dbReference type="Gene3D" id="2.40.50.140">
    <property type="entry name" value="Nucleic acid-binding proteins"/>
    <property type="match status" value="1"/>
</dbReference>
<dbReference type="InterPro" id="IPR015408">
    <property type="entry name" value="Znf_Mcm10/DnaG"/>
</dbReference>
<name>A0A871RBX4_DEKBR</name>
<keyword evidence="5" id="KW-0863">Zinc-finger</keyword>
<protein>
    <recommendedName>
        <fullName evidence="13">Zinc finger Mcm10/DnaG-type domain-containing protein</fullName>
    </recommendedName>
</protein>
<dbReference type="Pfam" id="PF09329">
    <property type="entry name" value="zf-primase"/>
    <property type="match status" value="1"/>
</dbReference>
<dbReference type="GO" id="GO:0008270">
    <property type="term" value="F:zinc ion binding"/>
    <property type="evidence" value="ECO:0007669"/>
    <property type="project" value="UniProtKB-KW"/>
</dbReference>